<sequence>MPIEEPRDHRQHAPASLPTQPEGPPTEDVILGVDTHKDVHVAAVITVLGVMVAHQEFPATAAGYRQLLAWARYFGPLRRAGVECTGSYGAALARYLKRENIQVVEVNQPDRAIRRKRGKTDAVDAEAAARAVLSGRADVIPKSGEGPAADMRVLRLAKESAVKARTQAKNQLKAVLLGVDPELREALSNLSNTALIATCADLPDGDDAAVFTLRLLARRIQQLTTEVKELARRTTKAVRCWHPQLLDVIGVGPTVPLPC</sequence>
<comment type="caution">
    <text evidence="3">The sequence shown here is derived from an EMBL/GenBank/DDBJ whole genome shotgun (WGS) entry which is preliminary data.</text>
</comment>
<dbReference type="RefSeq" id="WP_352066002.1">
    <property type="nucleotide sequence ID" value="NZ_JBEPAZ010000083.1"/>
</dbReference>
<dbReference type="PANTHER" id="PTHR33055:SF16">
    <property type="entry name" value="TRANSPOSASE FOR INSERTION SEQUENCE ELEMENT IS1547"/>
    <property type="match status" value="1"/>
</dbReference>
<reference evidence="3 4" key="1">
    <citation type="submission" date="2024-06" db="EMBL/GenBank/DDBJ databases">
        <title>The Natural Products Discovery Center: Release of the First 8490 Sequenced Strains for Exploring Actinobacteria Biosynthetic Diversity.</title>
        <authorList>
            <person name="Kalkreuter E."/>
            <person name="Kautsar S.A."/>
            <person name="Yang D."/>
            <person name="Bader C.D."/>
            <person name="Teijaro C.N."/>
            <person name="Fluegel L."/>
            <person name="Davis C.M."/>
            <person name="Simpson J.R."/>
            <person name="Lauterbach L."/>
            <person name="Steele A.D."/>
            <person name="Gui C."/>
            <person name="Meng S."/>
            <person name="Li G."/>
            <person name="Viehrig K."/>
            <person name="Ye F."/>
            <person name="Su P."/>
            <person name="Kiefer A.F."/>
            <person name="Nichols A."/>
            <person name="Cepeda A.J."/>
            <person name="Yan W."/>
            <person name="Fan B."/>
            <person name="Jiang Y."/>
            <person name="Adhikari A."/>
            <person name="Zheng C.-J."/>
            <person name="Schuster L."/>
            <person name="Cowan T.M."/>
            <person name="Smanski M.J."/>
            <person name="Chevrette M.G."/>
            <person name="De Carvalho L.P.S."/>
            <person name="Shen B."/>
        </authorList>
    </citation>
    <scope>NUCLEOTIDE SEQUENCE [LARGE SCALE GENOMIC DNA]</scope>
    <source>
        <strain evidence="3 4">NPDC001166</strain>
    </source>
</reference>
<dbReference type="EMBL" id="JBEPAZ010000083">
    <property type="protein sequence ID" value="MER6434104.1"/>
    <property type="molecule type" value="Genomic_DNA"/>
</dbReference>
<accession>A0ABV1UK51</accession>
<evidence type="ECO:0000256" key="1">
    <source>
        <dbReference type="SAM" id="MobiDB-lite"/>
    </source>
</evidence>
<keyword evidence="4" id="KW-1185">Reference proteome</keyword>
<evidence type="ECO:0000313" key="4">
    <source>
        <dbReference type="Proteomes" id="UP001470023"/>
    </source>
</evidence>
<evidence type="ECO:0000313" key="3">
    <source>
        <dbReference type="EMBL" id="MER6434104.1"/>
    </source>
</evidence>
<name>A0ABV1UK51_9ACTN</name>
<gene>
    <name evidence="3" type="ORF">ABT272_41440</name>
</gene>
<proteinExistence type="predicted"/>
<evidence type="ECO:0000259" key="2">
    <source>
        <dbReference type="Pfam" id="PF01548"/>
    </source>
</evidence>
<dbReference type="InterPro" id="IPR002525">
    <property type="entry name" value="Transp_IS110-like_N"/>
</dbReference>
<dbReference type="PANTHER" id="PTHR33055">
    <property type="entry name" value="TRANSPOSASE FOR INSERTION SEQUENCE ELEMENT IS1111A"/>
    <property type="match status" value="1"/>
</dbReference>
<organism evidence="3 4">
    <name type="scientific">Streptomyces sp. 900105245</name>
    <dbReference type="NCBI Taxonomy" id="3154379"/>
    <lineage>
        <taxon>Bacteria</taxon>
        <taxon>Bacillati</taxon>
        <taxon>Actinomycetota</taxon>
        <taxon>Actinomycetes</taxon>
        <taxon>Kitasatosporales</taxon>
        <taxon>Streptomycetaceae</taxon>
        <taxon>Streptomyces</taxon>
    </lineage>
</organism>
<dbReference type="Pfam" id="PF01548">
    <property type="entry name" value="DEDD_Tnp_IS110"/>
    <property type="match status" value="1"/>
</dbReference>
<protein>
    <submittedName>
        <fullName evidence="3">Transposase</fullName>
    </submittedName>
</protein>
<feature type="region of interest" description="Disordered" evidence="1">
    <location>
        <begin position="1"/>
        <end position="27"/>
    </location>
</feature>
<dbReference type="Proteomes" id="UP001470023">
    <property type="component" value="Unassembled WGS sequence"/>
</dbReference>
<dbReference type="InterPro" id="IPR047650">
    <property type="entry name" value="Transpos_IS110"/>
</dbReference>
<feature type="domain" description="Transposase IS110-like N-terminal" evidence="2">
    <location>
        <begin position="31"/>
        <end position="179"/>
    </location>
</feature>